<dbReference type="PANTHER" id="PTHR13774">
    <property type="entry name" value="PHENAZINE BIOSYNTHESIS PROTEIN"/>
    <property type="match status" value="1"/>
</dbReference>
<comment type="similarity">
    <text evidence="1">Belongs to the PhzF family.</text>
</comment>
<dbReference type="NCBIfam" id="TIGR00654">
    <property type="entry name" value="PhzF_family"/>
    <property type="match status" value="1"/>
</dbReference>
<reference evidence="3 4" key="1">
    <citation type="submission" date="2020-07" db="EMBL/GenBank/DDBJ databases">
        <title>Genomic Encyclopedia of Type Strains, Phase IV (KMG-V): Genome sequencing to study the core and pangenomes of soil and plant-associated prokaryotes.</title>
        <authorList>
            <person name="Whitman W."/>
        </authorList>
    </citation>
    <scope>NUCLEOTIDE SEQUENCE [LARGE SCALE GENOMIC DNA]</scope>
    <source>
        <strain evidence="3 4">X4EP2</strain>
    </source>
</reference>
<dbReference type="Proteomes" id="UP000589520">
    <property type="component" value="Unassembled WGS sequence"/>
</dbReference>
<dbReference type="PANTHER" id="PTHR13774:SF32">
    <property type="entry name" value="ANTISENSE-ENHANCING SEQUENCE 1"/>
    <property type="match status" value="1"/>
</dbReference>
<dbReference type="AlphaFoldDB" id="A0A7Y9PDF4"/>
<dbReference type="InterPro" id="IPR003719">
    <property type="entry name" value="Phenazine_PhzF-like"/>
</dbReference>
<proteinExistence type="inferred from homology"/>
<dbReference type="GO" id="GO:0005737">
    <property type="term" value="C:cytoplasm"/>
    <property type="evidence" value="ECO:0007669"/>
    <property type="project" value="TreeGrafter"/>
</dbReference>
<name>A0A7Y9PDF4_9BACT</name>
<keyword evidence="4" id="KW-1185">Reference proteome</keyword>
<dbReference type="PIRSF" id="PIRSF016184">
    <property type="entry name" value="PhzC_PhzF"/>
    <property type="match status" value="1"/>
</dbReference>
<dbReference type="Gene3D" id="3.10.310.10">
    <property type="entry name" value="Diaminopimelate Epimerase, Chain A, domain 1"/>
    <property type="match status" value="2"/>
</dbReference>
<dbReference type="GO" id="GO:0102943">
    <property type="term" value="F:trans-2,3-dihydro-3-hydroxy-anthranilate isomerase activity"/>
    <property type="evidence" value="ECO:0007669"/>
    <property type="project" value="UniProtKB-EC"/>
</dbReference>
<evidence type="ECO:0000313" key="3">
    <source>
        <dbReference type="EMBL" id="NYF77887.1"/>
    </source>
</evidence>
<dbReference type="RefSeq" id="WP_179486849.1">
    <property type="nucleotide sequence ID" value="NZ_JACCCW010000001.1"/>
</dbReference>
<evidence type="ECO:0000256" key="2">
    <source>
        <dbReference type="PIRSR" id="PIRSR016184-1"/>
    </source>
</evidence>
<organism evidence="3 4">
    <name type="scientific">Granulicella arctica</name>
    <dbReference type="NCBI Taxonomy" id="940613"/>
    <lineage>
        <taxon>Bacteria</taxon>
        <taxon>Pseudomonadati</taxon>
        <taxon>Acidobacteriota</taxon>
        <taxon>Terriglobia</taxon>
        <taxon>Terriglobales</taxon>
        <taxon>Acidobacteriaceae</taxon>
        <taxon>Granulicella</taxon>
    </lineage>
</organism>
<sequence>MSNHDSLRSFDYAQVDVFAERALEGNALGIFTDARGLSTEEMQALARETNLSETTFILPRDAAVEQERGVQARIFTVEEELLFAGHPTLGTASWLYWNHPTLRGSEQITLDLRVGQIPVRFSPSEEGKPGVFGTMQQKAPIFGQLHDPAAIAEALGLAVDDLDPTMPIQTVSTGMAFCIVPLRSMEVAARLHTPYAKAQAYLDRSDAKFFHCITRASANTGADWHARMQFYNGEDPATGSASGCAISYLVRYGLAASGQPIVIEQGIEMLRPSRLHVFATLEDNTVSKVFVGGRTISVAMGRLFIP</sequence>
<keyword evidence="3" id="KW-0413">Isomerase</keyword>
<protein>
    <submittedName>
        <fullName evidence="3">Trans-2,3-dihydro-3-hydroxyanthranilate isomerase</fullName>
        <ecNumber evidence="3">5.3.3.17</ecNumber>
    </submittedName>
</protein>
<dbReference type="EC" id="5.3.3.17" evidence="3"/>
<gene>
    <name evidence="3" type="ORF">HDF17_000174</name>
</gene>
<feature type="active site" evidence="2">
    <location>
        <position position="53"/>
    </location>
</feature>
<accession>A0A7Y9PDF4</accession>
<dbReference type="Pfam" id="PF02567">
    <property type="entry name" value="PhzC-PhzF"/>
    <property type="match status" value="1"/>
</dbReference>
<evidence type="ECO:0000256" key="1">
    <source>
        <dbReference type="ARBA" id="ARBA00008270"/>
    </source>
</evidence>
<evidence type="ECO:0000313" key="4">
    <source>
        <dbReference type="Proteomes" id="UP000589520"/>
    </source>
</evidence>
<dbReference type="SUPFAM" id="SSF54506">
    <property type="entry name" value="Diaminopimelate epimerase-like"/>
    <property type="match status" value="1"/>
</dbReference>
<dbReference type="EMBL" id="JACCCW010000001">
    <property type="protein sequence ID" value="NYF77887.1"/>
    <property type="molecule type" value="Genomic_DNA"/>
</dbReference>
<comment type="caution">
    <text evidence="3">The sequence shown here is derived from an EMBL/GenBank/DDBJ whole genome shotgun (WGS) entry which is preliminary data.</text>
</comment>